<dbReference type="Pfam" id="PF00075">
    <property type="entry name" value="RNase_H"/>
    <property type="match status" value="1"/>
</dbReference>
<dbReference type="Proteomes" id="UP000499080">
    <property type="component" value="Unassembled WGS sequence"/>
</dbReference>
<evidence type="ECO:0000313" key="3">
    <source>
        <dbReference type="Proteomes" id="UP000499080"/>
    </source>
</evidence>
<dbReference type="SUPFAM" id="SSF53098">
    <property type="entry name" value="Ribonuclease H-like"/>
    <property type="match status" value="1"/>
</dbReference>
<protein>
    <recommendedName>
        <fullName evidence="1">RNase H type-1 domain-containing protein</fullName>
    </recommendedName>
</protein>
<accession>A0A4Y2PAA4</accession>
<organism evidence="2 3">
    <name type="scientific">Araneus ventricosus</name>
    <name type="common">Orbweaver spider</name>
    <name type="synonym">Epeira ventricosa</name>
    <dbReference type="NCBI Taxonomy" id="182803"/>
    <lineage>
        <taxon>Eukaryota</taxon>
        <taxon>Metazoa</taxon>
        <taxon>Ecdysozoa</taxon>
        <taxon>Arthropoda</taxon>
        <taxon>Chelicerata</taxon>
        <taxon>Arachnida</taxon>
        <taxon>Araneae</taxon>
        <taxon>Araneomorphae</taxon>
        <taxon>Entelegynae</taxon>
        <taxon>Araneoidea</taxon>
        <taxon>Araneidae</taxon>
        <taxon>Araneus</taxon>
    </lineage>
</organism>
<evidence type="ECO:0000259" key="1">
    <source>
        <dbReference type="PROSITE" id="PS50879"/>
    </source>
</evidence>
<dbReference type="OrthoDB" id="6515318at2759"/>
<dbReference type="EMBL" id="BGPR01010962">
    <property type="protein sequence ID" value="GBN48895.1"/>
    <property type="molecule type" value="Genomic_DNA"/>
</dbReference>
<dbReference type="PROSITE" id="PS50879">
    <property type="entry name" value="RNASE_H_1"/>
    <property type="match status" value="1"/>
</dbReference>
<name>A0A4Y2PAA4_ARAVE</name>
<dbReference type="AlphaFoldDB" id="A0A4Y2PAA4"/>
<dbReference type="InterPro" id="IPR002156">
    <property type="entry name" value="RNaseH_domain"/>
</dbReference>
<proteinExistence type="predicted"/>
<keyword evidence="3" id="KW-1185">Reference proteome</keyword>
<dbReference type="Gene3D" id="3.30.420.10">
    <property type="entry name" value="Ribonuclease H-like superfamily/Ribonuclease H"/>
    <property type="match status" value="1"/>
</dbReference>
<dbReference type="GO" id="GO:0004523">
    <property type="term" value="F:RNA-DNA hybrid ribonuclease activity"/>
    <property type="evidence" value="ECO:0007669"/>
    <property type="project" value="InterPro"/>
</dbReference>
<dbReference type="GO" id="GO:0003676">
    <property type="term" value="F:nucleic acid binding"/>
    <property type="evidence" value="ECO:0007669"/>
    <property type="project" value="InterPro"/>
</dbReference>
<gene>
    <name evidence="2" type="ORF">AVEN_135200_1</name>
</gene>
<evidence type="ECO:0000313" key="2">
    <source>
        <dbReference type="EMBL" id="GBN48895.1"/>
    </source>
</evidence>
<sequence>MDIEAKSKAREVSSFSTTSPIAQQIQTILLIHPSIQLGWIKAHMGHKGNKAADALAKQATSAGSSLQYPAPRSLLKSIKKNSSLRRWQEEWDTDLTGRNIHRILPKVSLIPAPWKRQDIIFATGHGPFLSYFKRFHILKNLTAAAEVKWAIHSITPSAAHSQLLFASPNPPRIAKQSDGIEL</sequence>
<dbReference type="InterPro" id="IPR036397">
    <property type="entry name" value="RNaseH_sf"/>
</dbReference>
<reference evidence="2 3" key="1">
    <citation type="journal article" date="2019" name="Sci. Rep.">
        <title>Orb-weaving spider Araneus ventricosus genome elucidates the spidroin gene catalogue.</title>
        <authorList>
            <person name="Kono N."/>
            <person name="Nakamura H."/>
            <person name="Ohtoshi R."/>
            <person name="Moran D.A.P."/>
            <person name="Shinohara A."/>
            <person name="Yoshida Y."/>
            <person name="Fujiwara M."/>
            <person name="Mori M."/>
            <person name="Tomita M."/>
            <person name="Arakawa K."/>
        </authorList>
    </citation>
    <scope>NUCLEOTIDE SEQUENCE [LARGE SCALE GENOMIC DNA]</scope>
</reference>
<feature type="domain" description="RNase H type-1" evidence="1">
    <location>
        <begin position="1"/>
        <end position="61"/>
    </location>
</feature>
<dbReference type="InterPro" id="IPR012337">
    <property type="entry name" value="RNaseH-like_sf"/>
</dbReference>
<comment type="caution">
    <text evidence="2">The sequence shown here is derived from an EMBL/GenBank/DDBJ whole genome shotgun (WGS) entry which is preliminary data.</text>
</comment>